<name>A0A256EZT1_9HYPH</name>
<dbReference type="PANTHER" id="PTHR34985">
    <property type="entry name" value="SLR0554 PROTEIN"/>
    <property type="match status" value="1"/>
</dbReference>
<dbReference type="Proteomes" id="UP000215590">
    <property type="component" value="Unassembled WGS sequence"/>
</dbReference>
<feature type="domain" description="Virulence-associated protein E-like" evidence="1">
    <location>
        <begin position="417"/>
        <end position="630"/>
    </location>
</feature>
<dbReference type="InterPro" id="IPR039459">
    <property type="entry name" value="RepB-like_DNA_primase_dom"/>
</dbReference>
<accession>A0A256EZT1</accession>
<sequence length="724" mass="80774">MSIKFTFPEGNSDEAAEFLEHMYPGQRRHLVALPLKGRLEACTFSPSEDDEMRAWIEARQGEDNVYFHVNGLRPGIMNKKANKNDVVIANFLHIDIDDPDALERVLAFSPPPTVIVFSGGGYHAYWKLKEPNDDLDRVETTNVGLANALGGDNCHNIDRIMRLPGTVNIPNATKQLKGRKPTVARVVKADWSLTYSLNDFPLGDGPERAGPKSSVAQDAPVVTVDMDSLPSTLTLTTRSLIELGDDPERPRDKPDARFRSRSETIYRVACDLGRAGCSDEVIAGVLINPALGIARSVLEKKKPEQYALRQARSALAAIADGWPDVDKNGHPRPTMRNSVLALQRLGFSFSHDLFRHRKVVNGKLLDEHAGEISDDACALLRAFVIEKFNFDPRAENVRDAVNQLCLEHSFHPIRQMLDGLTWDGISRVDSWLIRYMGADDTPLNRAIGRILLVAAVRRVREPGAKFDTIVILEGKQGTGKSTALRVLAGLGNHSDNELLTLDTKAQMEAMEGVWIYELSEMSGLNKGDVERMKAFASRDVDRARMAYGRFSESRPRQAIFIGTTNESKYLKDRTGNRRFLPVKTGEIDIPALEQDRDQLWAEAAKLEAEGNSIVLPRELWAVAAAEQEDRLEDDPWLEKLAAVNGKAAGDKVRASTAELLADVLSIPFERQHNGHMKRVSTLMRELGWEPDKFKVGSKTIRGFCRPKLEEHVDDEPQRGDHISF</sequence>
<dbReference type="SUPFAM" id="SSF52540">
    <property type="entry name" value="P-loop containing nucleoside triphosphate hydrolases"/>
    <property type="match status" value="1"/>
</dbReference>
<dbReference type="OrthoDB" id="9763644at2"/>
<evidence type="ECO:0000259" key="1">
    <source>
        <dbReference type="Pfam" id="PF05272"/>
    </source>
</evidence>
<dbReference type="InterPro" id="IPR007936">
    <property type="entry name" value="VapE-like_dom"/>
</dbReference>
<proteinExistence type="predicted"/>
<dbReference type="Gene3D" id="3.30.70.1790">
    <property type="entry name" value="RepB DNA-primase, N-terminal domain"/>
    <property type="match status" value="1"/>
</dbReference>
<evidence type="ECO:0000313" key="3">
    <source>
        <dbReference type="EMBL" id="OYR07970.1"/>
    </source>
</evidence>
<keyword evidence="4" id="KW-1185">Reference proteome</keyword>
<reference evidence="3 4" key="1">
    <citation type="submission" date="2017-07" db="EMBL/GenBank/DDBJ databases">
        <title>Phylogenetic study on the rhizospheric bacterium Ochrobactrum sp. A44.</title>
        <authorList>
            <person name="Krzyzanowska D.M."/>
            <person name="Ossowicki A."/>
            <person name="Rajewska M."/>
            <person name="Maciag T."/>
            <person name="Kaczynski Z."/>
            <person name="Czerwicka M."/>
            <person name="Jafra S."/>
        </authorList>
    </citation>
    <scope>NUCLEOTIDE SEQUENCE [LARGE SCALE GENOMIC DNA]</scope>
    <source>
        <strain evidence="3 4">DSM 7216</strain>
    </source>
</reference>
<dbReference type="Pfam" id="PF16793">
    <property type="entry name" value="RepB_primase"/>
    <property type="match status" value="1"/>
</dbReference>
<dbReference type="AlphaFoldDB" id="A0A256EZT1"/>
<feature type="domain" description="RepB-like DNA primase" evidence="2">
    <location>
        <begin position="58"/>
        <end position="196"/>
    </location>
</feature>
<gene>
    <name evidence="3" type="ORF">CEV31_4059</name>
</gene>
<evidence type="ECO:0000259" key="2">
    <source>
        <dbReference type="Pfam" id="PF16793"/>
    </source>
</evidence>
<protein>
    <submittedName>
        <fullName evidence="3">Virulence-associated E family protein</fullName>
    </submittedName>
</protein>
<dbReference type="InterPro" id="IPR027417">
    <property type="entry name" value="P-loop_NTPase"/>
</dbReference>
<dbReference type="RefSeq" id="WP_094509934.1">
    <property type="nucleotide sequence ID" value="NZ_JBHEEK010000030.1"/>
</dbReference>
<dbReference type="EMBL" id="NNRJ01000073">
    <property type="protein sequence ID" value="OYR07970.1"/>
    <property type="molecule type" value="Genomic_DNA"/>
</dbReference>
<organism evidence="3 4">
    <name type="scientific">Brucella thiophenivorans</name>
    <dbReference type="NCBI Taxonomy" id="571255"/>
    <lineage>
        <taxon>Bacteria</taxon>
        <taxon>Pseudomonadati</taxon>
        <taxon>Pseudomonadota</taxon>
        <taxon>Alphaproteobacteria</taxon>
        <taxon>Hyphomicrobiales</taxon>
        <taxon>Brucellaceae</taxon>
        <taxon>Brucella/Ochrobactrum group</taxon>
        <taxon>Brucella</taxon>
    </lineage>
</organism>
<dbReference type="Pfam" id="PF05272">
    <property type="entry name" value="VapE-like_dom"/>
    <property type="match status" value="1"/>
</dbReference>
<comment type="caution">
    <text evidence="3">The sequence shown here is derived from an EMBL/GenBank/DDBJ whole genome shotgun (WGS) entry which is preliminary data.</text>
</comment>
<evidence type="ECO:0000313" key="4">
    <source>
        <dbReference type="Proteomes" id="UP000215590"/>
    </source>
</evidence>
<dbReference type="PANTHER" id="PTHR34985:SF1">
    <property type="entry name" value="SLR0554 PROTEIN"/>
    <property type="match status" value="1"/>
</dbReference>